<dbReference type="Proteomes" id="UP001457282">
    <property type="component" value="Unassembled WGS sequence"/>
</dbReference>
<sequence>MLKIGELRVHGRPATSAKKFIFDSLRSLLHHDLAYSARAMANFFACNEREQVLLSLLPGGSSGQLCQELRASDQFFHWKLPPD</sequence>
<accession>A0AAW1YML4</accession>
<keyword evidence="2" id="KW-1185">Reference proteome</keyword>
<dbReference type="AlphaFoldDB" id="A0AAW1YML4"/>
<protein>
    <submittedName>
        <fullName evidence="1">Uncharacterized protein</fullName>
    </submittedName>
</protein>
<organism evidence="1 2">
    <name type="scientific">Rubus argutus</name>
    <name type="common">Southern blackberry</name>
    <dbReference type="NCBI Taxonomy" id="59490"/>
    <lineage>
        <taxon>Eukaryota</taxon>
        <taxon>Viridiplantae</taxon>
        <taxon>Streptophyta</taxon>
        <taxon>Embryophyta</taxon>
        <taxon>Tracheophyta</taxon>
        <taxon>Spermatophyta</taxon>
        <taxon>Magnoliopsida</taxon>
        <taxon>eudicotyledons</taxon>
        <taxon>Gunneridae</taxon>
        <taxon>Pentapetalae</taxon>
        <taxon>rosids</taxon>
        <taxon>fabids</taxon>
        <taxon>Rosales</taxon>
        <taxon>Rosaceae</taxon>
        <taxon>Rosoideae</taxon>
        <taxon>Rosoideae incertae sedis</taxon>
        <taxon>Rubus</taxon>
    </lineage>
</organism>
<gene>
    <name evidence="1" type="ORF">M0R45_005357</name>
</gene>
<dbReference type="EMBL" id="JBEDUW010000001">
    <property type="protein sequence ID" value="KAK9949846.1"/>
    <property type="molecule type" value="Genomic_DNA"/>
</dbReference>
<proteinExistence type="predicted"/>
<comment type="caution">
    <text evidence="1">The sequence shown here is derived from an EMBL/GenBank/DDBJ whole genome shotgun (WGS) entry which is preliminary data.</text>
</comment>
<reference evidence="1 2" key="1">
    <citation type="journal article" date="2023" name="G3 (Bethesda)">
        <title>A chromosome-length genome assembly and annotation of blackberry (Rubus argutus, cv. 'Hillquist').</title>
        <authorList>
            <person name="Bruna T."/>
            <person name="Aryal R."/>
            <person name="Dudchenko O."/>
            <person name="Sargent D.J."/>
            <person name="Mead D."/>
            <person name="Buti M."/>
            <person name="Cavallini A."/>
            <person name="Hytonen T."/>
            <person name="Andres J."/>
            <person name="Pham M."/>
            <person name="Weisz D."/>
            <person name="Mascagni F."/>
            <person name="Usai G."/>
            <person name="Natali L."/>
            <person name="Bassil N."/>
            <person name="Fernandez G.E."/>
            <person name="Lomsadze A."/>
            <person name="Armour M."/>
            <person name="Olukolu B."/>
            <person name="Poorten T."/>
            <person name="Britton C."/>
            <person name="Davik J."/>
            <person name="Ashrafi H."/>
            <person name="Aiden E.L."/>
            <person name="Borodovsky M."/>
            <person name="Worthington M."/>
        </authorList>
    </citation>
    <scope>NUCLEOTIDE SEQUENCE [LARGE SCALE GENOMIC DNA]</scope>
    <source>
        <strain evidence="1">PI 553951</strain>
    </source>
</reference>
<evidence type="ECO:0000313" key="1">
    <source>
        <dbReference type="EMBL" id="KAK9949846.1"/>
    </source>
</evidence>
<evidence type="ECO:0000313" key="2">
    <source>
        <dbReference type="Proteomes" id="UP001457282"/>
    </source>
</evidence>
<name>A0AAW1YML4_RUBAR</name>